<gene>
    <name evidence="2" type="ORF">CC86DRAFT_300624</name>
</gene>
<evidence type="ECO:0008006" key="4">
    <source>
        <dbReference type="Google" id="ProtNLM"/>
    </source>
</evidence>
<proteinExistence type="predicted"/>
<feature type="chain" id="PRO_5025502809" description="Extracellular membrane protein CFEM domain-containing protein" evidence="1">
    <location>
        <begin position="18"/>
        <end position="84"/>
    </location>
</feature>
<keyword evidence="3" id="KW-1185">Reference proteome</keyword>
<feature type="signal peptide" evidence="1">
    <location>
        <begin position="1"/>
        <end position="17"/>
    </location>
</feature>
<evidence type="ECO:0000313" key="2">
    <source>
        <dbReference type="EMBL" id="KAF2822350.1"/>
    </source>
</evidence>
<protein>
    <recommendedName>
        <fullName evidence="4">Extracellular membrane protein CFEM domain-containing protein</fullName>
    </recommendedName>
</protein>
<dbReference type="EMBL" id="MU006234">
    <property type="protein sequence ID" value="KAF2822350.1"/>
    <property type="molecule type" value="Genomic_DNA"/>
</dbReference>
<dbReference type="OrthoDB" id="4579695at2759"/>
<reference evidence="2" key="1">
    <citation type="journal article" date="2020" name="Stud. Mycol.">
        <title>101 Dothideomycetes genomes: a test case for predicting lifestyles and emergence of pathogens.</title>
        <authorList>
            <person name="Haridas S."/>
            <person name="Albert R."/>
            <person name="Binder M."/>
            <person name="Bloem J."/>
            <person name="Labutti K."/>
            <person name="Salamov A."/>
            <person name="Andreopoulos B."/>
            <person name="Baker S."/>
            <person name="Barry K."/>
            <person name="Bills G."/>
            <person name="Bluhm B."/>
            <person name="Cannon C."/>
            <person name="Castanera R."/>
            <person name="Culley D."/>
            <person name="Daum C."/>
            <person name="Ezra D."/>
            <person name="Gonzalez J."/>
            <person name="Henrissat B."/>
            <person name="Kuo A."/>
            <person name="Liang C."/>
            <person name="Lipzen A."/>
            <person name="Lutzoni F."/>
            <person name="Magnuson J."/>
            <person name="Mondo S."/>
            <person name="Nolan M."/>
            <person name="Ohm R."/>
            <person name="Pangilinan J."/>
            <person name="Park H.-J."/>
            <person name="Ramirez L."/>
            <person name="Alfaro M."/>
            <person name="Sun H."/>
            <person name="Tritt A."/>
            <person name="Yoshinaga Y."/>
            <person name="Zwiers L.-H."/>
            <person name="Turgeon B."/>
            <person name="Goodwin S."/>
            <person name="Spatafora J."/>
            <person name="Crous P."/>
            <person name="Grigoriev I."/>
        </authorList>
    </citation>
    <scope>NUCLEOTIDE SEQUENCE</scope>
    <source>
        <strain evidence="2">CBS 113818</strain>
    </source>
</reference>
<sequence length="84" mass="9097">MRANVISSLLFAASSLAAPPLDKLFSRQNTVGPCDAWAAECQPVRVANACLAAFLRFNVTEDILKCVDDQDLGKAKLDVSEWIS</sequence>
<evidence type="ECO:0000256" key="1">
    <source>
        <dbReference type="SAM" id="SignalP"/>
    </source>
</evidence>
<organism evidence="2 3">
    <name type="scientific">Ophiobolus disseminans</name>
    <dbReference type="NCBI Taxonomy" id="1469910"/>
    <lineage>
        <taxon>Eukaryota</taxon>
        <taxon>Fungi</taxon>
        <taxon>Dikarya</taxon>
        <taxon>Ascomycota</taxon>
        <taxon>Pezizomycotina</taxon>
        <taxon>Dothideomycetes</taxon>
        <taxon>Pleosporomycetidae</taxon>
        <taxon>Pleosporales</taxon>
        <taxon>Pleosporineae</taxon>
        <taxon>Phaeosphaeriaceae</taxon>
        <taxon>Ophiobolus</taxon>
    </lineage>
</organism>
<accession>A0A6A6ZMP8</accession>
<dbReference type="Proteomes" id="UP000799424">
    <property type="component" value="Unassembled WGS sequence"/>
</dbReference>
<dbReference type="AlphaFoldDB" id="A0A6A6ZMP8"/>
<name>A0A6A6ZMP8_9PLEO</name>
<evidence type="ECO:0000313" key="3">
    <source>
        <dbReference type="Proteomes" id="UP000799424"/>
    </source>
</evidence>
<keyword evidence="1" id="KW-0732">Signal</keyword>